<feature type="domain" description="J" evidence="2">
    <location>
        <begin position="97"/>
        <end position="162"/>
    </location>
</feature>
<evidence type="ECO:0000313" key="4">
    <source>
        <dbReference type="Proteomes" id="UP001054252"/>
    </source>
</evidence>
<dbReference type="EMBL" id="BPVZ01000062">
    <property type="protein sequence ID" value="GKV23358.1"/>
    <property type="molecule type" value="Genomic_DNA"/>
</dbReference>
<dbReference type="CDD" id="cd06257">
    <property type="entry name" value="DnaJ"/>
    <property type="match status" value="1"/>
</dbReference>
<reference evidence="3 4" key="1">
    <citation type="journal article" date="2021" name="Commun. Biol.">
        <title>The genome of Shorea leprosula (Dipterocarpaceae) highlights the ecological relevance of drought in aseasonal tropical rainforests.</title>
        <authorList>
            <person name="Ng K.K.S."/>
            <person name="Kobayashi M.J."/>
            <person name="Fawcett J.A."/>
            <person name="Hatakeyama M."/>
            <person name="Paape T."/>
            <person name="Ng C.H."/>
            <person name="Ang C.C."/>
            <person name="Tnah L.H."/>
            <person name="Lee C.T."/>
            <person name="Nishiyama T."/>
            <person name="Sese J."/>
            <person name="O'Brien M.J."/>
            <person name="Copetti D."/>
            <person name="Mohd Noor M.I."/>
            <person name="Ong R.C."/>
            <person name="Putra M."/>
            <person name="Sireger I.Z."/>
            <person name="Indrioko S."/>
            <person name="Kosugi Y."/>
            <person name="Izuno A."/>
            <person name="Isagi Y."/>
            <person name="Lee S.L."/>
            <person name="Shimizu K.K."/>
        </authorList>
    </citation>
    <scope>NUCLEOTIDE SEQUENCE [LARGE SCALE GENOMIC DNA]</scope>
    <source>
        <strain evidence="3">214</strain>
    </source>
</reference>
<comment type="caution">
    <text evidence="3">The sequence shown here is derived from an EMBL/GenBank/DDBJ whole genome shotgun (WGS) entry which is preliminary data.</text>
</comment>
<dbReference type="InterPro" id="IPR018253">
    <property type="entry name" value="DnaJ_domain_CS"/>
</dbReference>
<dbReference type="SMART" id="SM00271">
    <property type="entry name" value="DnaJ"/>
    <property type="match status" value="1"/>
</dbReference>
<accession>A0AAV5KFI3</accession>
<dbReference type="Pfam" id="PF00226">
    <property type="entry name" value="DnaJ"/>
    <property type="match status" value="1"/>
</dbReference>
<feature type="region of interest" description="Disordered" evidence="1">
    <location>
        <begin position="43"/>
        <end position="63"/>
    </location>
</feature>
<feature type="region of interest" description="Disordered" evidence="1">
    <location>
        <begin position="385"/>
        <end position="415"/>
    </location>
</feature>
<dbReference type="Pfam" id="PF14308">
    <property type="entry name" value="DnaJ-X"/>
    <property type="match status" value="1"/>
</dbReference>
<dbReference type="SUPFAM" id="SSF46565">
    <property type="entry name" value="Chaperone J-domain"/>
    <property type="match status" value="1"/>
</dbReference>
<dbReference type="PROSITE" id="PS50076">
    <property type="entry name" value="DNAJ_2"/>
    <property type="match status" value="1"/>
</dbReference>
<dbReference type="PANTHER" id="PTHR44094">
    <property type="entry name" value="DNAJ HEAT SHOCK N-TERMINAL DOMAIN-CONTAINING PROTEIN"/>
    <property type="match status" value="1"/>
</dbReference>
<evidence type="ECO:0000259" key="2">
    <source>
        <dbReference type="PROSITE" id="PS50076"/>
    </source>
</evidence>
<dbReference type="AlphaFoldDB" id="A0AAV5KFI3"/>
<dbReference type="PROSITE" id="PS00636">
    <property type="entry name" value="DNAJ_1"/>
    <property type="match status" value="1"/>
</dbReference>
<evidence type="ECO:0000313" key="3">
    <source>
        <dbReference type="EMBL" id="GKV23358.1"/>
    </source>
</evidence>
<dbReference type="InterPro" id="IPR001623">
    <property type="entry name" value="DnaJ_domain"/>
</dbReference>
<sequence>MTALQSVYQAKEQFGKLHPLNDPSIFSVLASATGAIWCCNTTAPRGATRKGPERQSAASVEDEGPKYGKITTLLYPPGRLARAQNQGKIKKMVKETEYYEVLGVSPSASEEEIRKAYYLKARQVHPDKNPNDPRAAERFQELGEAYQILSDPVQRDAYDRNGKHCISKETMLDPTAVFALLFGSELFEDYIGHLAVASMASPELAVESSNPEKLQDTLKASDKHGFVQRAESEARRLSDAAFGLDILHTIGYIYSRQAAQELGKKALYLGVPFVAEWVRNKGHFWKSQITAAKGAFQLLQLQEDIRRQFKTEGTAPENDIESHIRLNKDTLMSSLWKLNVVDIEVTLVHVCQMVLGENNVRKDELKARAQALKILGKIFQEKQAQNDRTSRRKTIAEIDDDRSSSDSSSEDDSPRALSYRTPLLTMACHFAHTFPMVLGDSLDAFAVQHLTLMTMKLYTKATSGKEDELALLLQHCLQKQDS</sequence>
<gene>
    <name evidence="3" type="ORF">SLEP1_g33094</name>
</gene>
<dbReference type="PANTHER" id="PTHR44094:SF14">
    <property type="entry name" value="DNAJ HEAT SHOCK N-TERMINAL DOMAIN-CONTAINING PROTEIN"/>
    <property type="match status" value="1"/>
</dbReference>
<dbReference type="InterPro" id="IPR026894">
    <property type="entry name" value="DnaJ_X"/>
</dbReference>
<dbReference type="PRINTS" id="PR00625">
    <property type="entry name" value="JDOMAIN"/>
</dbReference>
<keyword evidence="4" id="KW-1185">Reference proteome</keyword>
<proteinExistence type="predicted"/>
<dbReference type="InterPro" id="IPR052423">
    <property type="entry name" value="EMIR"/>
</dbReference>
<protein>
    <recommendedName>
        <fullName evidence="2">J domain-containing protein</fullName>
    </recommendedName>
</protein>
<dbReference type="InterPro" id="IPR036869">
    <property type="entry name" value="J_dom_sf"/>
</dbReference>
<organism evidence="3 4">
    <name type="scientific">Rubroshorea leprosula</name>
    <dbReference type="NCBI Taxonomy" id="152421"/>
    <lineage>
        <taxon>Eukaryota</taxon>
        <taxon>Viridiplantae</taxon>
        <taxon>Streptophyta</taxon>
        <taxon>Embryophyta</taxon>
        <taxon>Tracheophyta</taxon>
        <taxon>Spermatophyta</taxon>
        <taxon>Magnoliopsida</taxon>
        <taxon>eudicotyledons</taxon>
        <taxon>Gunneridae</taxon>
        <taxon>Pentapetalae</taxon>
        <taxon>rosids</taxon>
        <taxon>malvids</taxon>
        <taxon>Malvales</taxon>
        <taxon>Dipterocarpaceae</taxon>
        <taxon>Rubroshorea</taxon>
    </lineage>
</organism>
<dbReference type="Gene3D" id="1.10.287.110">
    <property type="entry name" value="DnaJ domain"/>
    <property type="match status" value="1"/>
</dbReference>
<evidence type="ECO:0000256" key="1">
    <source>
        <dbReference type="SAM" id="MobiDB-lite"/>
    </source>
</evidence>
<name>A0AAV5KFI3_9ROSI</name>
<dbReference type="Proteomes" id="UP001054252">
    <property type="component" value="Unassembled WGS sequence"/>
</dbReference>